<feature type="repeat" description="TPR" evidence="3">
    <location>
        <begin position="231"/>
        <end position="264"/>
    </location>
</feature>
<dbReference type="EMBL" id="DVFV01000100">
    <property type="protein sequence ID" value="HIQ91115.1"/>
    <property type="molecule type" value="Genomic_DNA"/>
</dbReference>
<dbReference type="Pfam" id="PF00535">
    <property type="entry name" value="Glycos_transf_2"/>
    <property type="match status" value="1"/>
</dbReference>
<gene>
    <name evidence="5" type="ORF">IAB27_05790</name>
</gene>
<name>A0A9D0ZRT7_9FIRM</name>
<dbReference type="AlphaFoldDB" id="A0A9D0ZRT7"/>
<evidence type="ECO:0000313" key="6">
    <source>
        <dbReference type="Proteomes" id="UP000886786"/>
    </source>
</evidence>
<dbReference type="InterPro" id="IPR011990">
    <property type="entry name" value="TPR-like_helical_dom_sf"/>
</dbReference>
<evidence type="ECO:0000256" key="1">
    <source>
        <dbReference type="ARBA" id="ARBA00022737"/>
    </source>
</evidence>
<dbReference type="SUPFAM" id="SSF48452">
    <property type="entry name" value="TPR-like"/>
    <property type="match status" value="1"/>
</dbReference>
<dbReference type="InterPro" id="IPR029044">
    <property type="entry name" value="Nucleotide-diphossugar_trans"/>
</dbReference>
<dbReference type="Proteomes" id="UP000886786">
    <property type="component" value="Unassembled WGS sequence"/>
</dbReference>
<comment type="caution">
    <text evidence="5">The sequence shown here is derived from an EMBL/GenBank/DDBJ whole genome shotgun (WGS) entry which is preliminary data.</text>
</comment>
<feature type="domain" description="Glycosyltransferase 2-like" evidence="4">
    <location>
        <begin position="10"/>
        <end position="106"/>
    </location>
</feature>
<evidence type="ECO:0000256" key="3">
    <source>
        <dbReference type="PROSITE-ProRule" id="PRU00339"/>
    </source>
</evidence>
<evidence type="ECO:0000259" key="4">
    <source>
        <dbReference type="Pfam" id="PF00535"/>
    </source>
</evidence>
<accession>A0A9D0ZRT7</accession>
<evidence type="ECO:0000256" key="2">
    <source>
        <dbReference type="ARBA" id="ARBA00022803"/>
    </source>
</evidence>
<dbReference type="InterPro" id="IPR051685">
    <property type="entry name" value="Ycf3/AcsC/BcsC/TPR_MFPF"/>
</dbReference>
<dbReference type="SUPFAM" id="SSF53448">
    <property type="entry name" value="Nucleotide-diphospho-sugar transferases"/>
    <property type="match status" value="1"/>
</dbReference>
<dbReference type="PANTHER" id="PTHR44943">
    <property type="entry name" value="CELLULOSE SYNTHASE OPERON PROTEIN C"/>
    <property type="match status" value="1"/>
</dbReference>
<sequence>MFIKVCVYAISKNEEKFVKRWYNSMKEADKIYVLDTGSSDKTVDILKELGVTVKQEVLKPFRFDTARNKSLEMIDDDMDICVCTDIDEVFEAGWRKKLEEAFKPGVTRVAYTYNWSLDEKNRPIVSFYLDNAHLNKMYKWTHPVHEVLTCLGEENRVIREDIVLNHYPDSMKSRSSYLPLLEMSVKEDPEDDRNTHYLGREYMYYKMWNKAIETLKRHLSLKKATWKDERCASMRFIGRCYKNLGKRKEALKWYLKALDEAPHLKEPYGEIGLYYYEDEDYETALDYFLKALKIDKGYKSYITEYFCTDFYLDDLISVCLYNLGRYKDALVYVDLALEIEEDERILNNKRLILKKLKS</sequence>
<dbReference type="PANTHER" id="PTHR44943:SF8">
    <property type="entry name" value="TPR REPEAT-CONTAINING PROTEIN MJ0263"/>
    <property type="match status" value="1"/>
</dbReference>
<evidence type="ECO:0000313" key="5">
    <source>
        <dbReference type="EMBL" id="HIQ91115.1"/>
    </source>
</evidence>
<keyword evidence="2 3" id="KW-0802">TPR repeat</keyword>
<reference evidence="5" key="2">
    <citation type="journal article" date="2021" name="PeerJ">
        <title>Extensive microbial diversity within the chicken gut microbiome revealed by metagenomics and culture.</title>
        <authorList>
            <person name="Gilroy R."/>
            <person name="Ravi A."/>
            <person name="Getino M."/>
            <person name="Pursley I."/>
            <person name="Horton D.L."/>
            <person name="Alikhan N.F."/>
            <person name="Baker D."/>
            <person name="Gharbi K."/>
            <person name="Hall N."/>
            <person name="Watson M."/>
            <person name="Adriaenssens E.M."/>
            <person name="Foster-Nyarko E."/>
            <person name="Jarju S."/>
            <person name="Secka A."/>
            <person name="Antonio M."/>
            <person name="Oren A."/>
            <person name="Chaudhuri R.R."/>
            <person name="La Ragione R."/>
            <person name="Hildebrand F."/>
            <person name="Pallen M.J."/>
        </authorList>
    </citation>
    <scope>NUCLEOTIDE SEQUENCE</scope>
    <source>
        <strain evidence="5">CHK147-3167</strain>
    </source>
</reference>
<feature type="repeat" description="TPR" evidence="3">
    <location>
        <begin position="265"/>
        <end position="298"/>
    </location>
</feature>
<proteinExistence type="predicted"/>
<dbReference type="InterPro" id="IPR001173">
    <property type="entry name" value="Glyco_trans_2-like"/>
</dbReference>
<reference evidence="5" key="1">
    <citation type="submission" date="2020-10" db="EMBL/GenBank/DDBJ databases">
        <authorList>
            <person name="Gilroy R."/>
        </authorList>
    </citation>
    <scope>NUCLEOTIDE SEQUENCE</scope>
    <source>
        <strain evidence="5">CHK147-3167</strain>
    </source>
</reference>
<keyword evidence="1" id="KW-0677">Repeat</keyword>
<dbReference type="Gene3D" id="3.90.550.10">
    <property type="entry name" value="Spore Coat Polysaccharide Biosynthesis Protein SpsA, Chain A"/>
    <property type="match status" value="1"/>
</dbReference>
<dbReference type="Gene3D" id="1.25.40.10">
    <property type="entry name" value="Tetratricopeptide repeat domain"/>
    <property type="match status" value="1"/>
</dbReference>
<dbReference type="InterPro" id="IPR019734">
    <property type="entry name" value="TPR_rpt"/>
</dbReference>
<dbReference type="Pfam" id="PF13181">
    <property type="entry name" value="TPR_8"/>
    <property type="match status" value="2"/>
</dbReference>
<dbReference type="PROSITE" id="PS50005">
    <property type="entry name" value="TPR"/>
    <property type="match status" value="2"/>
</dbReference>
<dbReference type="SMART" id="SM00028">
    <property type="entry name" value="TPR"/>
    <property type="match status" value="3"/>
</dbReference>
<organism evidence="5 6">
    <name type="scientific">Candidatus Coprosoma intestinipullorum</name>
    <dbReference type="NCBI Taxonomy" id="2840752"/>
    <lineage>
        <taxon>Bacteria</taxon>
        <taxon>Bacillati</taxon>
        <taxon>Bacillota</taxon>
        <taxon>Bacillota incertae sedis</taxon>
        <taxon>Candidatus Coprosoma</taxon>
    </lineage>
</organism>
<protein>
    <submittedName>
        <fullName evidence="5">Glycosyltransferase</fullName>
    </submittedName>
</protein>